<gene>
    <name evidence="4" type="ORF">ACE3KR_17735</name>
    <name evidence="5" type="ORF">RQP59_23710</name>
</gene>
<reference evidence="5" key="1">
    <citation type="submission" date="2023-09" db="EMBL/GenBank/DDBJ databases">
        <title>Coexistence of blaNDM-1 and blaKPC-2 in Enterobacter chuandaensis.</title>
        <authorList>
            <person name="Chen R."/>
        </authorList>
    </citation>
    <scope>NUCLEOTIDE SEQUENCE</scope>
    <source>
        <strain evidence="5">FAHZZU5885</strain>
    </source>
</reference>
<sequence length="412" mass="47356">MIQFLEKLRSLFRQGISLFYYPYQLIGFTPYLKGITQMPYKSLPLAQEMIDGYVAEFIDANDLRLDDHREFESGNGCTIQRYTFGRASVPSALIDFICNGDGTTTIHYKTGKNHELGLVLAEFVKSKINPNEFESIEMTLQDLRETDVEPLFVALRGDSYPGGEKMFNCCVEQDNATLIQFRISSLRHKDHLVLKFYRTAHKLQIQGKPLFTYKRLSFHLIDILDLWGIEKILNRRDETKQEMVSVPVAEHFLKEHYPHTFQKAPEPIKKLMLSGLCVSLASPKMVDYSMLLYPDLRALEGALHDCLSAFGLYSSNFTDAGDSRLGVMYKRKADETFSLASQHVTIIQSKELVEALEEGYNHYSGKRHPLFHMNEQLIFSYCISDLGTALTLITDTKKCIEKLYQFRPHDSH</sequence>
<evidence type="ECO:0000259" key="3">
    <source>
        <dbReference type="Pfam" id="PF19417"/>
    </source>
</evidence>
<dbReference type="EMBL" id="CP135253">
    <property type="protein sequence ID" value="WNS37992.1"/>
    <property type="molecule type" value="Genomic_DNA"/>
</dbReference>
<organism evidence="5">
    <name type="scientific">Enterobacter chuandaensis</name>
    <dbReference type="NCBI Taxonomy" id="2497875"/>
    <lineage>
        <taxon>Bacteria</taxon>
        <taxon>Pseudomonadati</taxon>
        <taxon>Pseudomonadota</taxon>
        <taxon>Gammaproteobacteria</taxon>
        <taxon>Enterobacterales</taxon>
        <taxon>Enterobacteriaceae</taxon>
        <taxon>Enterobacter</taxon>
        <taxon>Enterobacter cloacae complex</taxon>
    </lineage>
</organism>
<dbReference type="Gene3D" id="6.10.250.2650">
    <property type="match status" value="1"/>
</dbReference>
<reference evidence="4 6" key="2">
    <citation type="submission" date="2024-09" db="EMBL/GenBank/DDBJ databases">
        <title>Molecular characterization of Carbapenemase-producing Enterobacter cloacae Complex from Infections in Argentina.</title>
        <authorList>
            <person name="De Mendieta J.M."/>
            <person name="Gomez S."/>
        </authorList>
    </citation>
    <scope>NUCLEOTIDE SEQUENCE [LARGE SCALE GENOMIC DNA]</scope>
    <source>
        <strain evidence="4 6">M23267</strain>
    </source>
</reference>
<proteinExistence type="predicted"/>
<dbReference type="KEGG" id="echu:RQP59_23710"/>
<evidence type="ECO:0000313" key="4">
    <source>
        <dbReference type="EMBL" id="MFB4720719.1"/>
    </source>
</evidence>
<feature type="domain" description="Bacterial toxin RNase RnlA/LsoA DBD" evidence="2">
    <location>
        <begin position="248"/>
        <end position="374"/>
    </location>
</feature>
<keyword evidence="6" id="KW-1185">Reference proteome</keyword>
<evidence type="ECO:0000259" key="2">
    <source>
        <dbReference type="Pfam" id="PF19034"/>
    </source>
</evidence>
<dbReference type="Pfam" id="PF19034">
    <property type="entry name" value="RnlA-toxin_DBD"/>
    <property type="match status" value="1"/>
</dbReference>
<name>A0AA96M957_9ENTR</name>
<dbReference type="AlphaFoldDB" id="A0AA96M957"/>
<evidence type="ECO:0000313" key="6">
    <source>
        <dbReference type="Proteomes" id="UP001577381"/>
    </source>
</evidence>
<dbReference type="EMBL" id="JBHGSI010000005">
    <property type="protein sequence ID" value="MFB4720719.1"/>
    <property type="molecule type" value="Genomic_DNA"/>
</dbReference>
<evidence type="ECO:0000313" key="5">
    <source>
        <dbReference type="EMBL" id="WNS37992.1"/>
    </source>
</evidence>
<dbReference type="Gene3D" id="3.30.310.240">
    <property type="entry name" value="Bacterial toxin RNase RnlA/LsoA, N-terminal domain"/>
    <property type="match status" value="1"/>
</dbReference>
<dbReference type="Proteomes" id="UP001577381">
    <property type="component" value="Unassembled WGS sequence"/>
</dbReference>
<feature type="domain" description="Bacterial toxin RNase RnlA/LsoA N-terminal" evidence="3">
    <location>
        <begin position="40"/>
        <end position="124"/>
    </location>
</feature>
<dbReference type="Pfam" id="PF19417">
    <property type="entry name" value="RnlA_toxin_N"/>
    <property type="match status" value="1"/>
</dbReference>
<protein>
    <submittedName>
        <fullName evidence="5">Type II toxin-antitoxin system RnlA family toxin</fullName>
    </submittedName>
</protein>
<dbReference type="Pfam" id="PF15935">
    <property type="entry name" value="RnlA_toxin"/>
    <property type="match status" value="1"/>
</dbReference>
<dbReference type="RefSeq" id="WP_265195246.1">
    <property type="nucleotide sequence ID" value="NZ_CP135253.1"/>
</dbReference>
<dbReference type="Gene3D" id="1.10.8.1130">
    <property type="entry name" value="Bacterial toxin RNase RnlA/LsoA, C-terminal Dmd-binding domain"/>
    <property type="match status" value="1"/>
</dbReference>
<evidence type="ECO:0000259" key="1">
    <source>
        <dbReference type="Pfam" id="PF15935"/>
    </source>
</evidence>
<feature type="domain" description="Bacterial toxin RNase RnlA/LsoA N-terminal repeated" evidence="1">
    <location>
        <begin position="136"/>
        <end position="225"/>
    </location>
</feature>
<dbReference type="InterPro" id="IPR045837">
    <property type="entry name" value="RnlA_toxin_N"/>
</dbReference>
<accession>A0AA96M957</accession>
<dbReference type="GO" id="GO:0004521">
    <property type="term" value="F:RNA endonuclease activity"/>
    <property type="evidence" value="ECO:0007669"/>
    <property type="project" value="InterPro"/>
</dbReference>
<dbReference type="InterPro" id="IPR031845">
    <property type="entry name" value="RnlA_toxin_NRD"/>
</dbReference>
<dbReference type="InterPro" id="IPR043994">
    <property type="entry name" value="RnlA/LsoA-toxin_DBD"/>
</dbReference>
<dbReference type="Gene3D" id="3.30.160.690">
    <property type="entry name" value="Bacterial toxin RNase RnlA/LsoA, N repeated domain"/>
    <property type="match status" value="1"/>
</dbReference>